<reference evidence="2" key="1">
    <citation type="journal article" date="2022" name="Mol. Ecol. Resour.">
        <title>The genomes of chicory, endive, great burdock and yacon provide insights into Asteraceae palaeo-polyploidization history and plant inulin production.</title>
        <authorList>
            <person name="Fan W."/>
            <person name="Wang S."/>
            <person name="Wang H."/>
            <person name="Wang A."/>
            <person name="Jiang F."/>
            <person name="Liu H."/>
            <person name="Zhao H."/>
            <person name="Xu D."/>
            <person name="Zhang Y."/>
        </authorList>
    </citation>
    <scope>NUCLEOTIDE SEQUENCE [LARGE SCALE GENOMIC DNA]</scope>
    <source>
        <strain evidence="2">cv. Punajuju</strain>
    </source>
</reference>
<keyword evidence="2" id="KW-1185">Reference proteome</keyword>
<proteinExistence type="predicted"/>
<reference evidence="1 2" key="2">
    <citation type="journal article" date="2022" name="Mol. Ecol. Resour.">
        <title>The genomes of chicory, endive, great burdock and yacon provide insights into Asteraceae paleo-polyploidization history and plant inulin production.</title>
        <authorList>
            <person name="Fan W."/>
            <person name="Wang S."/>
            <person name="Wang H."/>
            <person name="Wang A."/>
            <person name="Jiang F."/>
            <person name="Liu H."/>
            <person name="Zhao H."/>
            <person name="Xu D."/>
            <person name="Zhang Y."/>
        </authorList>
    </citation>
    <scope>NUCLEOTIDE SEQUENCE [LARGE SCALE GENOMIC DNA]</scope>
    <source>
        <strain evidence="2">cv. Punajuju</strain>
        <tissue evidence="1">Leaves</tissue>
    </source>
</reference>
<comment type="caution">
    <text evidence="1">The sequence shown here is derived from an EMBL/GenBank/DDBJ whole genome shotgun (WGS) entry which is preliminary data.</text>
</comment>
<accession>A0ACB9AM13</accession>
<evidence type="ECO:0000313" key="2">
    <source>
        <dbReference type="Proteomes" id="UP001055811"/>
    </source>
</evidence>
<evidence type="ECO:0000313" key="1">
    <source>
        <dbReference type="EMBL" id="KAI3710878.1"/>
    </source>
</evidence>
<gene>
    <name evidence="1" type="ORF">L2E82_40673</name>
</gene>
<dbReference type="EMBL" id="CM042015">
    <property type="protein sequence ID" value="KAI3710878.1"/>
    <property type="molecule type" value="Genomic_DNA"/>
</dbReference>
<name>A0ACB9AM13_CICIN</name>
<protein>
    <submittedName>
        <fullName evidence="1">Uncharacterized protein</fullName>
    </submittedName>
</protein>
<organism evidence="1 2">
    <name type="scientific">Cichorium intybus</name>
    <name type="common">Chicory</name>
    <dbReference type="NCBI Taxonomy" id="13427"/>
    <lineage>
        <taxon>Eukaryota</taxon>
        <taxon>Viridiplantae</taxon>
        <taxon>Streptophyta</taxon>
        <taxon>Embryophyta</taxon>
        <taxon>Tracheophyta</taxon>
        <taxon>Spermatophyta</taxon>
        <taxon>Magnoliopsida</taxon>
        <taxon>eudicotyledons</taxon>
        <taxon>Gunneridae</taxon>
        <taxon>Pentapetalae</taxon>
        <taxon>asterids</taxon>
        <taxon>campanulids</taxon>
        <taxon>Asterales</taxon>
        <taxon>Asteraceae</taxon>
        <taxon>Cichorioideae</taxon>
        <taxon>Cichorieae</taxon>
        <taxon>Cichoriinae</taxon>
        <taxon>Cichorium</taxon>
    </lineage>
</organism>
<dbReference type="Proteomes" id="UP001055811">
    <property type="component" value="Linkage Group LG07"/>
</dbReference>
<sequence length="99" mass="11778">MRVNSLIFRKLVEDSRENERALEKYTSGQEELKIKTPRIEEIELQKVMEKNACTEFCSGFNSLNCRFGKEEEFLSITCLCVRPSFTYQVKMICYKRYEV</sequence>